<evidence type="ECO:0000256" key="5">
    <source>
        <dbReference type="ARBA" id="ARBA00023136"/>
    </source>
</evidence>
<feature type="transmembrane region" description="Helical" evidence="6">
    <location>
        <begin position="544"/>
        <end position="569"/>
    </location>
</feature>
<dbReference type="Pfam" id="PF07690">
    <property type="entry name" value="MFS_1"/>
    <property type="match status" value="1"/>
</dbReference>
<dbReference type="AlphaFoldDB" id="A0A7S4PCI1"/>
<feature type="transmembrane region" description="Helical" evidence="6">
    <location>
        <begin position="456"/>
        <end position="473"/>
    </location>
</feature>
<evidence type="ECO:0000313" key="8">
    <source>
        <dbReference type="EMBL" id="CAE2330510.1"/>
    </source>
</evidence>
<feature type="transmembrane region" description="Helical" evidence="6">
    <location>
        <begin position="43"/>
        <end position="70"/>
    </location>
</feature>
<dbReference type="PROSITE" id="PS50850">
    <property type="entry name" value="MFS"/>
    <property type="match status" value="1"/>
</dbReference>
<dbReference type="InterPro" id="IPR036259">
    <property type="entry name" value="MFS_trans_sf"/>
</dbReference>
<feature type="transmembrane region" description="Helical" evidence="6">
    <location>
        <begin position="511"/>
        <end position="532"/>
    </location>
</feature>
<feature type="transmembrane region" description="Helical" evidence="6">
    <location>
        <begin position="169"/>
        <end position="194"/>
    </location>
</feature>
<gene>
    <name evidence="8" type="ORF">NAES01612_LOCUS21942</name>
</gene>
<evidence type="ECO:0000256" key="6">
    <source>
        <dbReference type="SAM" id="Phobius"/>
    </source>
</evidence>
<protein>
    <recommendedName>
        <fullName evidence="7">Major facilitator superfamily (MFS) profile domain-containing protein</fullName>
    </recommendedName>
</protein>
<feature type="domain" description="Major facilitator superfamily (MFS) profile" evidence="7">
    <location>
        <begin position="45"/>
        <end position="599"/>
    </location>
</feature>
<feature type="transmembrane region" description="Helical" evidence="6">
    <location>
        <begin position="82"/>
        <end position="103"/>
    </location>
</feature>
<comment type="subcellular location">
    <subcellularLocation>
        <location evidence="1">Membrane</location>
        <topology evidence="1">Multi-pass membrane protein</topology>
    </subcellularLocation>
</comment>
<keyword evidence="2" id="KW-0813">Transport</keyword>
<evidence type="ECO:0000256" key="1">
    <source>
        <dbReference type="ARBA" id="ARBA00004141"/>
    </source>
</evidence>
<dbReference type="GO" id="GO:0022857">
    <property type="term" value="F:transmembrane transporter activity"/>
    <property type="evidence" value="ECO:0007669"/>
    <property type="project" value="InterPro"/>
</dbReference>
<dbReference type="SUPFAM" id="SSF103473">
    <property type="entry name" value="MFS general substrate transporter"/>
    <property type="match status" value="1"/>
</dbReference>
<feature type="transmembrane region" description="Helical" evidence="6">
    <location>
        <begin position="416"/>
        <end position="436"/>
    </location>
</feature>
<evidence type="ECO:0000256" key="4">
    <source>
        <dbReference type="ARBA" id="ARBA00022989"/>
    </source>
</evidence>
<organism evidence="8">
    <name type="scientific">Paramoeba aestuarina</name>
    <dbReference type="NCBI Taxonomy" id="180227"/>
    <lineage>
        <taxon>Eukaryota</taxon>
        <taxon>Amoebozoa</taxon>
        <taxon>Discosea</taxon>
        <taxon>Flabellinia</taxon>
        <taxon>Dactylopodida</taxon>
        <taxon>Paramoebidae</taxon>
        <taxon>Paramoeba</taxon>
    </lineage>
</organism>
<evidence type="ECO:0000256" key="3">
    <source>
        <dbReference type="ARBA" id="ARBA00022692"/>
    </source>
</evidence>
<feature type="transmembrane region" description="Helical" evidence="6">
    <location>
        <begin position="485"/>
        <end position="505"/>
    </location>
</feature>
<sequence>MCQVTTRDEGEREGSDIKLASSPSTLLYLEEVLEHIGLTKLHVIVLVSCALGYYAVCVEMMMFIFMYYPLVETWNISGLDYALYQALGTACSFVAGLSCGWWADRFGRRGPLLFGIGIAWAAGFASAFSSSFWMYVGFRCAVSAGLAAVSVVNFVIVSEFFPPAHRDRSLVVVSTCGTLGVLSCAGVAWILFGAYSSDDWRLFVVLVSIPLLLSGILHFLFVPRETAKYLMLQERWDDVFHVLCAFAASGRAFQPKDESSTLLPPLSPCSVCGRQTALFYSSPTSLSSLPSLSSLSLGEENEYQIHPSGIPFRNWVLQTKENNFFCHCGLAEGFRKTYALDEGRSSYNNNNSKFINVEDRDVDKEESFRDEESIQLVSNGSGTTYYMAEEMEKKEGEEGEETCWGDGLRLFRGDKLPITVALSFLWLLQAMAYWGFCSFLPKFYAEIGLNLYPQMALMVGMELPAYALGLFLVKREYLGVVNCLCLYFGLTFISLLILGLGAYVESKGLEVVFSTTSFMFLVPNYAFLYSFSPAQYPTSLRSTAMGFFNGVAAFPGLFTPFVGFALTSLPSSETYVYPLAWSVCVFAAFCLSFLLKYLK</sequence>
<keyword evidence="3 6" id="KW-0812">Transmembrane</keyword>
<feature type="transmembrane region" description="Helical" evidence="6">
    <location>
        <begin position="575"/>
        <end position="595"/>
    </location>
</feature>
<name>A0A7S4PCI1_9EUKA</name>
<feature type="transmembrane region" description="Helical" evidence="6">
    <location>
        <begin position="110"/>
        <end position="128"/>
    </location>
</feature>
<evidence type="ECO:0000259" key="7">
    <source>
        <dbReference type="PROSITE" id="PS50850"/>
    </source>
</evidence>
<keyword evidence="4 6" id="KW-1133">Transmembrane helix</keyword>
<dbReference type="Gene3D" id="1.20.1250.20">
    <property type="entry name" value="MFS general substrate transporter like domains"/>
    <property type="match status" value="2"/>
</dbReference>
<reference evidence="8" key="1">
    <citation type="submission" date="2021-01" db="EMBL/GenBank/DDBJ databases">
        <authorList>
            <person name="Corre E."/>
            <person name="Pelletier E."/>
            <person name="Niang G."/>
            <person name="Scheremetjew M."/>
            <person name="Finn R."/>
            <person name="Kale V."/>
            <person name="Holt S."/>
            <person name="Cochrane G."/>
            <person name="Meng A."/>
            <person name="Brown T."/>
            <person name="Cohen L."/>
        </authorList>
    </citation>
    <scope>NUCLEOTIDE SEQUENCE</scope>
    <source>
        <strain evidence="8">SoJaBio B1-5/56/2</strain>
    </source>
</reference>
<dbReference type="PANTHER" id="PTHR23511:SF34">
    <property type="entry name" value="SYNAPTIC VESICLE GLYCOPROTEIN 2"/>
    <property type="match status" value="1"/>
</dbReference>
<dbReference type="PANTHER" id="PTHR23511">
    <property type="entry name" value="SYNAPTIC VESICLE GLYCOPROTEIN 2"/>
    <property type="match status" value="1"/>
</dbReference>
<dbReference type="EMBL" id="HBKR01033450">
    <property type="protein sequence ID" value="CAE2330510.1"/>
    <property type="molecule type" value="Transcribed_RNA"/>
</dbReference>
<dbReference type="GO" id="GO:0016020">
    <property type="term" value="C:membrane"/>
    <property type="evidence" value="ECO:0007669"/>
    <property type="project" value="UniProtKB-SubCell"/>
</dbReference>
<feature type="transmembrane region" description="Helical" evidence="6">
    <location>
        <begin position="200"/>
        <end position="222"/>
    </location>
</feature>
<dbReference type="InterPro" id="IPR011701">
    <property type="entry name" value="MFS"/>
</dbReference>
<keyword evidence="5 6" id="KW-0472">Membrane</keyword>
<dbReference type="InterPro" id="IPR020846">
    <property type="entry name" value="MFS_dom"/>
</dbReference>
<evidence type="ECO:0000256" key="2">
    <source>
        <dbReference type="ARBA" id="ARBA00022448"/>
    </source>
</evidence>
<feature type="transmembrane region" description="Helical" evidence="6">
    <location>
        <begin position="134"/>
        <end position="157"/>
    </location>
</feature>
<accession>A0A7S4PCI1</accession>
<proteinExistence type="predicted"/>